<dbReference type="Proteomes" id="UP000194546">
    <property type="component" value="Unassembled WGS sequence"/>
</dbReference>
<protein>
    <submittedName>
        <fullName evidence="1">Urea ABC transporter, ATPase protein UrtD</fullName>
    </submittedName>
</protein>
<proteinExistence type="predicted"/>
<name>A0A242MQY6_CABSO</name>
<evidence type="ECO:0000313" key="1">
    <source>
        <dbReference type="EMBL" id="OTP73742.1"/>
    </source>
</evidence>
<accession>A0A242MQY6</accession>
<sequence length="18" mass="2183">MRHRGRVVCTASRHYQPE</sequence>
<dbReference type="AlphaFoldDB" id="A0A242MQY6"/>
<organism evidence="1 2">
    <name type="scientific">Caballeronia sordidicola</name>
    <name type="common">Burkholderia sordidicola</name>
    <dbReference type="NCBI Taxonomy" id="196367"/>
    <lineage>
        <taxon>Bacteria</taxon>
        <taxon>Pseudomonadati</taxon>
        <taxon>Pseudomonadota</taxon>
        <taxon>Betaproteobacteria</taxon>
        <taxon>Burkholderiales</taxon>
        <taxon>Burkholderiaceae</taxon>
        <taxon>Caballeronia</taxon>
    </lineage>
</organism>
<dbReference type="EMBL" id="NBTY01000098">
    <property type="protein sequence ID" value="OTP73742.1"/>
    <property type="molecule type" value="Genomic_DNA"/>
</dbReference>
<evidence type="ECO:0000313" key="2">
    <source>
        <dbReference type="Proteomes" id="UP000194546"/>
    </source>
</evidence>
<reference evidence="1 2" key="1">
    <citation type="submission" date="2017-03" db="EMBL/GenBank/DDBJ databases">
        <title>Genome analysis of strain PAMC 26510.</title>
        <authorList>
            <person name="Oh H.-M."/>
            <person name="Yang J.-A."/>
        </authorList>
    </citation>
    <scope>NUCLEOTIDE SEQUENCE [LARGE SCALE GENOMIC DNA]</scope>
    <source>
        <strain evidence="1 2">PAMC 26510</strain>
    </source>
</reference>
<gene>
    <name evidence="1" type="ORF">PAMC26510_18190</name>
</gene>
<comment type="caution">
    <text evidence="1">The sequence shown here is derived from an EMBL/GenBank/DDBJ whole genome shotgun (WGS) entry which is preliminary data.</text>
</comment>